<keyword evidence="2" id="KW-1185">Reference proteome</keyword>
<accession>A0A1I2HQQ5</accession>
<proteinExistence type="predicted"/>
<gene>
    <name evidence="1" type="ORF">SAMN04489711_1266</name>
</gene>
<evidence type="ECO:0000313" key="1">
    <source>
        <dbReference type="EMBL" id="SFF31147.1"/>
    </source>
</evidence>
<protein>
    <submittedName>
        <fullName evidence="1">CRISPR type IV/AFERR-associated protein Csf3</fullName>
    </submittedName>
</protein>
<dbReference type="RefSeq" id="WP_139222915.1">
    <property type="nucleotide sequence ID" value="NZ_FONX01000026.1"/>
</dbReference>
<dbReference type="Proteomes" id="UP000199119">
    <property type="component" value="Unassembled WGS sequence"/>
</dbReference>
<dbReference type="EMBL" id="FONX01000026">
    <property type="protein sequence ID" value="SFF31147.1"/>
    <property type="molecule type" value="Genomic_DNA"/>
</dbReference>
<dbReference type="STRING" id="1177982.SAMN04489711_1266"/>
<dbReference type="AlphaFoldDB" id="A0A1I2HQQ5"/>
<name>A0A1I2HQQ5_9BURK</name>
<reference evidence="2" key="1">
    <citation type="submission" date="2016-10" db="EMBL/GenBank/DDBJ databases">
        <authorList>
            <person name="Varghese N."/>
            <person name="Submissions S."/>
        </authorList>
    </citation>
    <scope>NUCLEOTIDE SEQUENCE [LARGE SCALE GENOMIC DNA]</scope>
    <source>
        <strain evidence="2">DSM 27981</strain>
    </source>
</reference>
<sequence>MKPLRVDIVLGGLTAVPDRHPPLFDALLLACVGRRQELPFEPGCLPVRSVRDKRWAAGEFVWMASAIDITFVGPATDRFLHRNARPLELLDDAREHHATSVDFDRGLTKVTRKRFAVRQATHATAWCIGDQGEIMGLLQGLQALGAHRHLGLGLVRDVRVVEDASADVCCWKRPLPGVHSEDPYAAQRYRCAGRAVPPYWSRDLRLQAWWPADL</sequence>
<evidence type="ECO:0000313" key="2">
    <source>
        <dbReference type="Proteomes" id="UP000199119"/>
    </source>
</evidence>
<organism evidence="1 2">
    <name type="scientific">Paracidovorax wautersii</name>
    <dbReference type="NCBI Taxonomy" id="1177982"/>
    <lineage>
        <taxon>Bacteria</taxon>
        <taxon>Pseudomonadati</taxon>
        <taxon>Pseudomonadota</taxon>
        <taxon>Betaproteobacteria</taxon>
        <taxon>Burkholderiales</taxon>
        <taxon>Comamonadaceae</taxon>
        <taxon>Paracidovorax</taxon>
    </lineage>
</organism>